<proteinExistence type="predicted"/>
<dbReference type="AlphaFoldDB" id="A0AAD7TCJ2"/>
<protein>
    <submittedName>
        <fullName evidence="2">Uncharacterized protein</fullName>
    </submittedName>
</protein>
<organism evidence="2 3">
    <name type="scientific">Aldrovandia affinis</name>
    <dbReference type="NCBI Taxonomy" id="143900"/>
    <lineage>
        <taxon>Eukaryota</taxon>
        <taxon>Metazoa</taxon>
        <taxon>Chordata</taxon>
        <taxon>Craniata</taxon>
        <taxon>Vertebrata</taxon>
        <taxon>Euteleostomi</taxon>
        <taxon>Actinopterygii</taxon>
        <taxon>Neopterygii</taxon>
        <taxon>Teleostei</taxon>
        <taxon>Notacanthiformes</taxon>
        <taxon>Halosauridae</taxon>
        <taxon>Aldrovandia</taxon>
    </lineage>
</organism>
<gene>
    <name evidence="2" type="ORF">AAFF_G00141510</name>
</gene>
<evidence type="ECO:0000313" key="2">
    <source>
        <dbReference type="EMBL" id="KAJ8418442.1"/>
    </source>
</evidence>
<reference evidence="2" key="1">
    <citation type="journal article" date="2023" name="Science">
        <title>Genome structures resolve the early diversification of teleost fishes.</title>
        <authorList>
            <person name="Parey E."/>
            <person name="Louis A."/>
            <person name="Montfort J."/>
            <person name="Bouchez O."/>
            <person name="Roques C."/>
            <person name="Iampietro C."/>
            <person name="Lluch J."/>
            <person name="Castinel A."/>
            <person name="Donnadieu C."/>
            <person name="Desvignes T."/>
            <person name="Floi Bucao C."/>
            <person name="Jouanno E."/>
            <person name="Wen M."/>
            <person name="Mejri S."/>
            <person name="Dirks R."/>
            <person name="Jansen H."/>
            <person name="Henkel C."/>
            <person name="Chen W.J."/>
            <person name="Zahm M."/>
            <person name="Cabau C."/>
            <person name="Klopp C."/>
            <person name="Thompson A.W."/>
            <person name="Robinson-Rechavi M."/>
            <person name="Braasch I."/>
            <person name="Lecointre G."/>
            <person name="Bobe J."/>
            <person name="Postlethwait J.H."/>
            <person name="Berthelot C."/>
            <person name="Roest Crollius H."/>
            <person name="Guiguen Y."/>
        </authorList>
    </citation>
    <scope>NUCLEOTIDE SEQUENCE</scope>
    <source>
        <strain evidence="2">NC1722</strain>
    </source>
</reference>
<sequence length="161" mass="17781">MPRVFTAARTDLSDLTVVCQQRGRRENDERSKPPPQNPGLHLWNTGVGEVKEGIYPRDMRDKASTAAPFTFQLGQLLRHASGALEYIRDVCKQLTLRMVLQLKSVIVKNQEFIPPIDQAKDGGTKAALRPQPEIMPGVSDNTGSRPSEAAHSRASELISAH</sequence>
<feature type="region of interest" description="Disordered" evidence="1">
    <location>
        <begin position="121"/>
        <end position="161"/>
    </location>
</feature>
<feature type="region of interest" description="Disordered" evidence="1">
    <location>
        <begin position="21"/>
        <end position="43"/>
    </location>
</feature>
<evidence type="ECO:0000256" key="1">
    <source>
        <dbReference type="SAM" id="MobiDB-lite"/>
    </source>
</evidence>
<dbReference type="EMBL" id="JAINUG010000002">
    <property type="protein sequence ID" value="KAJ8418442.1"/>
    <property type="molecule type" value="Genomic_DNA"/>
</dbReference>
<name>A0AAD7TCJ2_9TELE</name>
<comment type="caution">
    <text evidence="2">The sequence shown here is derived from an EMBL/GenBank/DDBJ whole genome shotgun (WGS) entry which is preliminary data.</text>
</comment>
<evidence type="ECO:0000313" key="3">
    <source>
        <dbReference type="Proteomes" id="UP001221898"/>
    </source>
</evidence>
<keyword evidence="3" id="KW-1185">Reference proteome</keyword>
<accession>A0AAD7TCJ2</accession>
<dbReference type="Proteomes" id="UP001221898">
    <property type="component" value="Unassembled WGS sequence"/>
</dbReference>
<feature type="compositionally biased region" description="Basic and acidic residues" evidence="1">
    <location>
        <begin position="23"/>
        <end position="32"/>
    </location>
</feature>